<reference evidence="1" key="1">
    <citation type="submission" date="2013-12" db="EMBL/GenBank/DDBJ databases">
        <title>The Genome Sequence of Aphanomyces astaci APO3.</title>
        <authorList>
            <consortium name="The Broad Institute Genomics Platform"/>
            <person name="Russ C."/>
            <person name="Tyler B."/>
            <person name="van West P."/>
            <person name="Dieguez-Uribeondo J."/>
            <person name="Young S.K."/>
            <person name="Zeng Q."/>
            <person name="Gargeya S."/>
            <person name="Fitzgerald M."/>
            <person name="Abouelleil A."/>
            <person name="Alvarado L."/>
            <person name="Chapman S.B."/>
            <person name="Gainer-Dewar J."/>
            <person name="Goldberg J."/>
            <person name="Griggs A."/>
            <person name="Gujja S."/>
            <person name="Hansen M."/>
            <person name="Howarth C."/>
            <person name="Imamovic A."/>
            <person name="Ireland A."/>
            <person name="Larimer J."/>
            <person name="McCowan C."/>
            <person name="Murphy C."/>
            <person name="Pearson M."/>
            <person name="Poon T.W."/>
            <person name="Priest M."/>
            <person name="Roberts A."/>
            <person name="Saif S."/>
            <person name="Shea T."/>
            <person name="Sykes S."/>
            <person name="Wortman J."/>
            <person name="Nusbaum C."/>
            <person name="Birren B."/>
        </authorList>
    </citation>
    <scope>NUCLEOTIDE SEQUENCE [LARGE SCALE GENOMIC DNA]</scope>
    <source>
        <strain evidence="1">APO3</strain>
    </source>
</reference>
<dbReference type="OrthoDB" id="77175at2759"/>
<dbReference type="VEuPathDB" id="FungiDB:H257_03847"/>
<accession>W4GYJ9</accession>
<evidence type="ECO:0000313" key="1">
    <source>
        <dbReference type="EMBL" id="ETV84742.1"/>
    </source>
</evidence>
<sequence>MESYKGQSTPSIACIVIHGPESASSQFDHTELEEQTIALLEPNSVNMNLTVRGRLKSQRVSMADTPDSAIYLVKWNENRSIGIQLRECRLAKGVYPMVVLVCRNPCCDALRHVHIGDLRVEINGRDTAMMSIKKTVCENVHQDRLAQYWASRACWAWHVVTVPFGTKEQVGVGALSNLKEAGVGVAETIRAAYQVDVAVACSVGPKSSALFLRRALA</sequence>
<dbReference type="GeneID" id="20805843"/>
<proteinExistence type="predicted"/>
<dbReference type="RefSeq" id="XP_009826434.1">
    <property type="nucleotide sequence ID" value="XM_009828132.1"/>
</dbReference>
<organism evidence="1">
    <name type="scientific">Aphanomyces astaci</name>
    <name type="common">Crayfish plague agent</name>
    <dbReference type="NCBI Taxonomy" id="112090"/>
    <lineage>
        <taxon>Eukaryota</taxon>
        <taxon>Sar</taxon>
        <taxon>Stramenopiles</taxon>
        <taxon>Oomycota</taxon>
        <taxon>Saprolegniomycetes</taxon>
        <taxon>Saprolegniales</taxon>
        <taxon>Verrucalvaceae</taxon>
        <taxon>Aphanomyces</taxon>
    </lineage>
</organism>
<dbReference type="AlphaFoldDB" id="W4GYJ9"/>
<name>W4GYJ9_APHAT</name>
<gene>
    <name evidence="1" type="ORF">H257_03847</name>
</gene>
<dbReference type="EMBL" id="KI913119">
    <property type="protein sequence ID" value="ETV84742.1"/>
    <property type="molecule type" value="Genomic_DNA"/>
</dbReference>
<protein>
    <submittedName>
        <fullName evidence="1">Uncharacterized protein</fullName>
    </submittedName>
</protein>